<dbReference type="Proteomes" id="UP000245829">
    <property type="component" value="Unassembled WGS sequence"/>
</dbReference>
<proteinExistence type="predicted"/>
<dbReference type="EMBL" id="BGKI01000004">
    <property type="protein sequence ID" value="GBH34094.1"/>
    <property type="molecule type" value="Genomic_DNA"/>
</dbReference>
<gene>
    <name evidence="2" type="ORF">NZNM25_08850</name>
</gene>
<accession>A0A2S2KR50</accession>
<evidence type="ECO:0000256" key="1">
    <source>
        <dbReference type="SAM" id="Phobius"/>
    </source>
</evidence>
<evidence type="ECO:0000313" key="2">
    <source>
        <dbReference type="EMBL" id="GBH34094.1"/>
    </source>
</evidence>
<comment type="caution">
    <text evidence="2">The sequence shown here is derived from an EMBL/GenBank/DDBJ whole genome shotgun (WGS) entry which is preliminary data.</text>
</comment>
<protein>
    <submittedName>
        <fullName evidence="2">Uncharacterized protein</fullName>
    </submittedName>
</protein>
<keyword evidence="3" id="KW-1185">Reference proteome</keyword>
<dbReference type="AlphaFoldDB" id="A0A2S2KR50"/>
<keyword evidence="1" id="KW-1133">Transmembrane helix</keyword>
<name>A0A2S2KR50_9ARCH</name>
<dbReference type="RefSeq" id="WP_109876723.1">
    <property type="nucleotide sequence ID" value="NZ_AP026695.1"/>
</dbReference>
<sequence>MKLEHAIIISVGVLVGTSGLLISIEPNTIPHWEALLAIKQFHDLGCDKECKLKWESDGFACVKTTENEHVCRPPREIFYPDREVQVRTAFPSEYGEFLYFPDGLTTDDGRLFDIHKVDLINHDTKQIRIEFANHNTSPPELQFEYYANLVQGQTFVSHCTGTDRKMGHVVEYLDTFEIDGQTYIEFWGSHVKMPDALLPCQMPELIEHSIPYDLSLGIQFEEYS</sequence>
<keyword evidence="1" id="KW-0812">Transmembrane</keyword>
<organism evidence="2 3">
    <name type="scientific">Nitrosopumilus zosterae</name>
    <dbReference type="NCBI Taxonomy" id="718286"/>
    <lineage>
        <taxon>Archaea</taxon>
        <taxon>Nitrososphaerota</taxon>
        <taxon>Nitrososphaeria</taxon>
        <taxon>Nitrosopumilales</taxon>
        <taxon>Nitrosopumilaceae</taxon>
        <taxon>Nitrosopumilus</taxon>
    </lineage>
</organism>
<feature type="transmembrane region" description="Helical" evidence="1">
    <location>
        <begin position="6"/>
        <end position="24"/>
    </location>
</feature>
<evidence type="ECO:0000313" key="3">
    <source>
        <dbReference type="Proteomes" id="UP000245829"/>
    </source>
</evidence>
<dbReference type="GeneID" id="76208785"/>
<reference evidence="2 3" key="1">
    <citation type="submission" date="2018-05" db="EMBL/GenBank/DDBJ databases">
        <title>genome sequencing of Nitrosopumilus sp. NM25.</title>
        <authorList>
            <person name="Mori K."/>
            <person name="Nakagawa T."/>
        </authorList>
    </citation>
    <scope>NUCLEOTIDE SEQUENCE [LARGE SCALE GENOMIC DNA]</scope>
    <source>
        <strain evidence="2 3">NM25</strain>
    </source>
</reference>
<keyword evidence="1" id="KW-0472">Membrane</keyword>